<accession>A0AA43QEX1</accession>
<organism evidence="2 3">
    <name type="scientific">Ramalina farinacea</name>
    <dbReference type="NCBI Taxonomy" id="258253"/>
    <lineage>
        <taxon>Eukaryota</taxon>
        <taxon>Fungi</taxon>
        <taxon>Dikarya</taxon>
        <taxon>Ascomycota</taxon>
        <taxon>Pezizomycotina</taxon>
        <taxon>Lecanoromycetes</taxon>
        <taxon>OSLEUM clade</taxon>
        <taxon>Lecanoromycetidae</taxon>
        <taxon>Lecanorales</taxon>
        <taxon>Lecanorineae</taxon>
        <taxon>Ramalinaceae</taxon>
        <taxon>Ramalina</taxon>
    </lineage>
</organism>
<reference evidence="2" key="1">
    <citation type="journal article" date="2023" name="Genome Biol. Evol.">
        <title>First Whole Genome Sequence and Flow Cytometry Genome Size Data for the Lichen-Forming Fungus Ramalina farinacea (Ascomycota).</title>
        <authorList>
            <person name="Llewellyn T."/>
            <person name="Mian S."/>
            <person name="Hill R."/>
            <person name="Leitch I.J."/>
            <person name="Gaya E."/>
        </authorList>
    </citation>
    <scope>NUCLEOTIDE SEQUENCE</scope>
    <source>
        <strain evidence="2">LIQ254RAFAR</strain>
    </source>
</reference>
<name>A0AA43QEX1_9LECA</name>
<evidence type="ECO:0000313" key="3">
    <source>
        <dbReference type="Proteomes" id="UP001161017"/>
    </source>
</evidence>
<dbReference type="EMBL" id="JAPUFD010000001">
    <property type="protein sequence ID" value="MDI1485316.1"/>
    <property type="molecule type" value="Genomic_DNA"/>
</dbReference>
<gene>
    <name evidence="2" type="ORF">OHK93_000453</name>
</gene>
<evidence type="ECO:0000313" key="2">
    <source>
        <dbReference type="EMBL" id="MDI1485316.1"/>
    </source>
</evidence>
<sequence length="463" mass="52099">MHRFSTIFLCILLVTIVSLFLVKNEFPTSARLANLAWPSKDWLAGVTPNFPASKGAGPIHVAVIESAGWHDEVWSAFVHGVGSQEIGVSMRMFKQSPRFGLPEIVNAFELPHGVPEWEDWEDIVGEKLMDGDEQTPYHPDVIVLTTCEVGGGKMKDHLQKILAEGKTYLFCAIHNTDQWFEPIPTHDEIWRPWAQKGLMSFIALSPAVKRTLQQQGLKTWPKDGEHRAAPPVHVYPPIFPVQLPPLPTPGSLDEGVMGRTNAFALQGNYESFRRDFDTTFRRLGSYFYRTNNGSDQTSEAGVSPTEARNDSAVELHLLGSGPNKPRVPEGLKSHVFFHDNLPYKEYYELLSQQAAILPAFSTDKYYSIKASSSIPASLISGSPLVATARDLHAYSYLDEGSVWFQRDNETDFDVLARAFALPREERIAKLRCVRDKAREVMETNRRNMREWLIHAGHKIGKSN</sequence>
<feature type="signal peptide" evidence="1">
    <location>
        <begin position="1"/>
        <end position="19"/>
    </location>
</feature>
<evidence type="ECO:0000256" key="1">
    <source>
        <dbReference type="SAM" id="SignalP"/>
    </source>
</evidence>
<evidence type="ECO:0008006" key="4">
    <source>
        <dbReference type="Google" id="ProtNLM"/>
    </source>
</evidence>
<proteinExistence type="predicted"/>
<dbReference type="Proteomes" id="UP001161017">
    <property type="component" value="Unassembled WGS sequence"/>
</dbReference>
<keyword evidence="3" id="KW-1185">Reference proteome</keyword>
<feature type="chain" id="PRO_5041350303" description="Glycosyltransferase family 1 protein" evidence="1">
    <location>
        <begin position="20"/>
        <end position="463"/>
    </location>
</feature>
<protein>
    <recommendedName>
        <fullName evidence="4">Glycosyltransferase family 1 protein</fullName>
    </recommendedName>
</protein>
<dbReference type="AlphaFoldDB" id="A0AA43QEX1"/>
<comment type="caution">
    <text evidence="2">The sequence shown here is derived from an EMBL/GenBank/DDBJ whole genome shotgun (WGS) entry which is preliminary data.</text>
</comment>
<keyword evidence="1" id="KW-0732">Signal</keyword>